<dbReference type="PANTHER" id="PTHR35525:SF3">
    <property type="entry name" value="BLL6575 PROTEIN"/>
    <property type="match status" value="1"/>
</dbReference>
<feature type="domain" description="Zinc finger CGNR" evidence="1">
    <location>
        <begin position="144"/>
        <end position="188"/>
    </location>
</feature>
<dbReference type="Pfam" id="PF07336">
    <property type="entry name" value="ABATE"/>
    <property type="match status" value="1"/>
</dbReference>
<dbReference type="Proteomes" id="UP000283709">
    <property type="component" value="Unassembled WGS sequence"/>
</dbReference>
<name>A0A3R7E386_9BURK</name>
<dbReference type="Pfam" id="PF11706">
    <property type="entry name" value="zf-CGNR"/>
    <property type="match status" value="1"/>
</dbReference>
<dbReference type="InterPro" id="IPR010852">
    <property type="entry name" value="ABATE"/>
</dbReference>
<gene>
    <name evidence="2" type="ORF">BCY88_07550</name>
</gene>
<dbReference type="InterPro" id="IPR021005">
    <property type="entry name" value="Znf_CGNR"/>
</dbReference>
<evidence type="ECO:0000313" key="3">
    <source>
        <dbReference type="Proteomes" id="UP000283709"/>
    </source>
</evidence>
<reference evidence="2 3" key="1">
    <citation type="submission" date="2016-07" db="EMBL/GenBank/DDBJ databases">
        <title>Genome analysis of Burkholderia fungorum ES3-20.</title>
        <authorList>
            <person name="Xu D."/>
            <person name="Yao R."/>
            <person name="Zheng S."/>
        </authorList>
    </citation>
    <scope>NUCLEOTIDE SEQUENCE [LARGE SCALE GENOMIC DNA]</scope>
    <source>
        <strain evidence="2 3">ES3-20</strain>
    </source>
</reference>
<dbReference type="EMBL" id="MCAS01000034">
    <property type="protein sequence ID" value="RKF38296.1"/>
    <property type="molecule type" value="Genomic_DNA"/>
</dbReference>
<evidence type="ECO:0000313" key="2">
    <source>
        <dbReference type="EMBL" id="RKF38296.1"/>
    </source>
</evidence>
<dbReference type="InterPro" id="IPR023286">
    <property type="entry name" value="ABATE_dom_sf"/>
</dbReference>
<accession>A0A3R7E386</accession>
<comment type="caution">
    <text evidence="2">The sequence shown here is derived from an EMBL/GenBank/DDBJ whole genome shotgun (WGS) entry which is preliminary data.</text>
</comment>
<dbReference type="PANTHER" id="PTHR35525">
    <property type="entry name" value="BLL6575 PROTEIN"/>
    <property type="match status" value="1"/>
</dbReference>
<sequence length="192" mass="21349">MSINADDLNFRFTADRLCLDLASTLGERGHRDIERLNTAEDLENWTVEAGLLDSPVPATDDDLARIKALRRVLLLIFEGMLEGLPPRKRDLHVLNDLAAAAPVGLQIENDAVTLRKVPVDGYACVFSTIARDAIELLASQPDTRLKACEEPACRMLFLDTSRTANRRWCSMVGAGCGNRAKKKAFNERNREI</sequence>
<dbReference type="SUPFAM" id="SSF160904">
    <property type="entry name" value="Jann2411-like"/>
    <property type="match status" value="1"/>
</dbReference>
<proteinExistence type="predicted"/>
<protein>
    <recommendedName>
        <fullName evidence="1">Zinc finger CGNR domain-containing protein</fullName>
    </recommendedName>
</protein>
<dbReference type="AlphaFoldDB" id="A0A3R7E386"/>
<evidence type="ECO:0000259" key="1">
    <source>
        <dbReference type="Pfam" id="PF11706"/>
    </source>
</evidence>
<dbReference type="Gene3D" id="1.10.3300.10">
    <property type="entry name" value="Jann2411-like domain"/>
    <property type="match status" value="1"/>
</dbReference>
<organism evidence="2 3">
    <name type="scientific">Paraburkholderia fungorum</name>
    <dbReference type="NCBI Taxonomy" id="134537"/>
    <lineage>
        <taxon>Bacteria</taxon>
        <taxon>Pseudomonadati</taxon>
        <taxon>Pseudomonadota</taxon>
        <taxon>Betaproteobacteria</taxon>
        <taxon>Burkholderiales</taxon>
        <taxon>Burkholderiaceae</taxon>
        <taxon>Paraburkholderia</taxon>
    </lineage>
</organism>
<dbReference type="RefSeq" id="WP_120347303.1">
    <property type="nucleotide sequence ID" value="NZ_MCAS01000034.1"/>
</dbReference>
<dbReference type="OrthoDB" id="9808437at2"/>